<reference evidence="2" key="1">
    <citation type="submission" date="2020-06" db="EMBL/GenBank/DDBJ databases">
        <authorList>
            <consortium name="Plant Systems Biology data submission"/>
        </authorList>
    </citation>
    <scope>NUCLEOTIDE SEQUENCE</scope>
    <source>
        <strain evidence="2">D6</strain>
    </source>
</reference>
<feature type="region of interest" description="Disordered" evidence="1">
    <location>
        <begin position="458"/>
        <end position="591"/>
    </location>
</feature>
<organism evidence="2 3">
    <name type="scientific">Seminavis robusta</name>
    <dbReference type="NCBI Taxonomy" id="568900"/>
    <lineage>
        <taxon>Eukaryota</taxon>
        <taxon>Sar</taxon>
        <taxon>Stramenopiles</taxon>
        <taxon>Ochrophyta</taxon>
        <taxon>Bacillariophyta</taxon>
        <taxon>Bacillariophyceae</taxon>
        <taxon>Bacillariophycidae</taxon>
        <taxon>Naviculales</taxon>
        <taxon>Naviculaceae</taxon>
        <taxon>Seminavis</taxon>
    </lineage>
</organism>
<feature type="compositionally biased region" description="Basic and acidic residues" evidence="1">
    <location>
        <begin position="470"/>
        <end position="481"/>
    </location>
</feature>
<dbReference type="Proteomes" id="UP001153069">
    <property type="component" value="Unassembled WGS sequence"/>
</dbReference>
<evidence type="ECO:0000313" key="3">
    <source>
        <dbReference type="Proteomes" id="UP001153069"/>
    </source>
</evidence>
<proteinExistence type="predicted"/>
<gene>
    <name evidence="2" type="ORF">SEMRO_7_G005730.1</name>
</gene>
<sequence>MSSSNLGSYDFDVPLEGVDGTEEDKLDMRRSAMKKPGQSRSAQNSSMLLKVHFDVVHLREYGMVLGENPAVSHGAPVQLDWDTQEEHDPVPIDNYEKARSLWRAKDRRGFLMNAHKRVKILFAAGYTIDEIAKATMEMKELRQLRAESLKTQGLVTSVIMGLLSGAAETTGNTVRAVTIVPGAMAGAGLAMVNGTSKAVVGVGSEVVGLTSRVVNSTAMAAKKSGSIVTGVASEGIKGTANVVVGSGKLLVKGTTGLTTGVVKGTAGVVKGTGKVMAKTGGVGMDVVKGTGNVMMGSTKAVAKGTGVLFAGVGRTGKVGLDMMTGTGRRISKLVTGSMDSSSHQERRNRMSEFNFGGLLGMDSSTRSEFEEDDEMNTSRKSTGGLLTPRGRSSMPVPKLPKPTILGRQVSLDAGRGRSAERGRRDLDLSDEMREMQDFLVQLEGMDKNQVQEIIAHEKEHKKHSPTKTKKSYEKSPLDDMHSVPPPPLPAQRAASTSVVSGGKNRRATTMEAVPERALSPSKCGGGGGSKRAVSAAVTPSVRSNMQSIRDSVQGDDEEFYDAEDHVAGIPPPSGRAPSPPPPMPRKPGIAKRAVSAAVAPVARTNMRAVKESLDGHSMHNTR</sequence>
<feature type="compositionally biased region" description="Polar residues" evidence="1">
    <location>
        <begin position="540"/>
        <end position="550"/>
    </location>
</feature>
<feature type="compositionally biased region" description="Pro residues" evidence="1">
    <location>
        <begin position="569"/>
        <end position="585"/>
    </location>
</feature>
<dbReference type="AlphaFoldDB" id="A0A9N8H1R7"/>
<comment type="caution">
    <text evidence="2">The sequence shown here is derived from an EMBL/GenBank/DDBJ whole genome shotgun (WGS) entry which is preliminary data.</text>
</comment>
<dbReference type="EMBL" id="CAICTM010000007">
    <property type="protein sequence ID" value="CAB9496602.1"/>
    <property type="molecule type" value="Genomic_DNA"/>
</dbReference>
<name>A0A9N8H1R7_9STRA</name>
<accession>A0A9N8H1R7</accession>
<keyword evidence="3" id="KW-1185">Reference proteome</keyword>
<evidence type="ECO:0000313" key="2">
    <source>
        <dbReference type="EMBL" id="CAB9496602.1"/>
    </source>
</evidence>
<evidence type="ECO:0000256" key="1">
    <source>
        <dbReference type="SAM" id="MobiDB-lite"/>
    </source>
</evidence>
<feature type="compositionally biased region" description="Basic residues" evidence="1">
    <location>
        <begin position="459"/>
        <end position="469"/>
    </location>
</feature>
<feature type="region of interest" description="Disordered" evidence="1">
    <location>
        <begin position="366"/>
        <end position="402"/>
    </location>
</feature>
<protein>
    <submittedName>
        <fullName evidence="2">Uncharacterized protein</fullName>
    </submittedName>
</protein>